<name>R9PM77_PSEHS</name>
<reference evidence="3" key="1">
    <citation type="journal article" date="2013" name="Genome Announc.">
        <title>Draft genome sequence of the basidiomycetous yeast-like fungus Pseudozyma hubeiensis SY62, which produces an abundant amount of the biosurfactant mannosylerythritol lipids.</title>
        <authorList>
            <person name="Konishi M."/>
            <person name="Hatada Y."/>
            <person name="Horiuchi J."/>
        </authorList>
    </citation>
    <scope>NUCLEOTIDE SEQUENCE [LARGE SCALE GENOMIC DNA]</scope>
    <source>
        <strain evidence="3">SY62</strain>
    </source>
</reference>
<organism evidence="2 3">
    <name type="scientific">Pseudozyma hubeiensis (strain SY62)</name>
    <name type="common">Yeast</name>
    <dbReference type="NCBI Taxonomy" id="1305764"/>
    <lineage>
        <taxon>Eukaryota</taxon>
        <taxon>Fungi</taxon>
        <taxon>Dikarya</taxon>
        <taxon>Basidiomycota</taxon>
        <taxon>Ustilaginomycotina</taxon>
        <taxon>Ustilaginomycetes</taxon>
        <taxon>Ustilaginales</taxon>
        <taxon>Ustilaginaceae</taxon>
        <taxon>Pseudozyma</taxon>
    </lineage>
</organism>
<dbReference type="PANTHER" id="PTHR34213:SF2">
    <property type="entry name" value="NUCLEAR TRANSPORT FACTOR 2 (NTF2) FAMILY PROTEIN"/>
    <property type="match status" value="1"/>
</dbReference>
<evidence type="ECO:0000313" key="3">
    <source>
        <dbReference type="Proteomes" id="UP000014071"/>
    </source>
</evidence>
<gene>
    <name evidence="2" type="ORF">PHSY_006825</name>
</gene>
<dbReference type="InterPro" id="IPR032710">
    <property type="entry name" value="NTF2-like_dom_sf"/>
</dbReference>
<dbReference type="SUPFAM" id="SSF54427">
    <property type="entry name" value="NTF2-like"/>
    <property type="match status" value="1"/>
</dbReference>
<dbReference type="RefSeq" id="XP_012192812.1">
    <property type="nucleotide sequence ID" value="XM_012337422.1"/>
</dbReference>
<dbReference type="eggNOG" id="ENOG502S8KX">
    <property type="taxonomic scope" value="Eukaryota"/>
</dbReference>
<keyword evidence="3" id="KW-1185">Reference proteome</keyword>
<accession>R9PM77</accession>
<dbReference type="PANTHER" id="PTHR34213">
    <property type="entry name" value="NUCLEAR TRANSPORT FACTOR 2 (NTF2) FAMILY PROTEIN"/>
    <property type="match status" value="1"/>
</dbReference>
<dbReference type="GeneID" id="24112091"/>
<feature type="region of interest" description="Disordered" evidence="1">
    <location>
        <begin position="1"/>
        <end position="20"/>
    </location>
</feature>
<dbReference type="HOGENOM" id="CLU_092849_1_0_1"/>
<protein>
    <submittedName>
        <fullName evidence="2">Uncharacterized protein</fullName>
    </submittedName>
</protein>
<dbReference type="Proteomes" id="UP000014071">
    <property type="component" value="Unassembled WGS sequence"/>
</dbReference>
<evidence type="ECO:0000313" key="2">
    <source>
        <dbReference type="EMBL" id="GAC99225.1"/>
    </source>
</evidence>
<dbReference type="EMBL" id="DF238829">
    <property type="protein sequence ID" value="GAC99225.1"/>
    <property type="molecule type" value="Genomic_DNA"/>
</dbReference>
<dbReference type="OrthoDB" id="2400485at2759"/>
<feature type="compositionally biased region" description="Polar residues" evidence="1">
    <location>
        <begin position="1"/>
        <end position="13"/>
    </location>
</feature>
<dbReference type="STRING" id="1305764.R9PM77"/>
<evidence type="ECO:0000256" key="1">
    <source>
        <dbReference type="SAM" id="MobiDB-lite"/>
    </source>
</evidence>
<dbReference type="AlphaFoldDB" id="R9PM77"/>
<sequence length="180" mass="19970">MSSSSTLPPQTASFAGFESHPNIEPSGATATLIKDAVDLFSAKPSPTIFARSWSPTAIFADPICHANGSRQYLAQWYGMPAAFSESHLLEWKLIKDEPRLVEYVQKQRYKVKGLGMVKEMISTVVMERDAEGKVVRFEDRWNHKPLGGVLGWPFRRANALVLPWIVGVPGESKQAVGKEL</sequence>
<proteinExistence type="predicted"/>